<dbReference type="PANTHER" id="PTHR48051">
    <property type="match status" value="1"/>
</dbReference>
<evidence type="ECO:0000313" key="6">
    <source>
        <dbReference type="Proteomes" id="UP000014978"/>
    </source>
</evidence>
<keyword evidence="6" id="KW-1185">Reference proteome</keyword>
<gene>
    <name evidence="5" type="ORF">SLOPH_1248</name>
</gene>
<feature type="domain" description="Disease resistance R13L4/SHOC-2-like LRR" evidence="4">
    <location>
        <begin position="88"/>
        <end position="191"/>
    </location>
</feature>
<accession>S7XPT1</accession>
<dbReference type="VEuPathDB" id="MicrosporidiaDB:SLOPH_1248"/>
<protein>
    <submittedName>
        <fullName evidence="5">Leucine rich repeat protein</fullName>
    </submittedName>
</protein>
<evidence type="ECO:0000259" key="4">
    <source>
        <dbReference type="Pfam" id="PF23598"/>
    </source>
</evidence>
<evidence type="ECO:0000256" key="1">
    <source>
        <dbReference type="ARBA" id="ARBA00022614"/>
    </source>
</evidence>
<sequence>MFFMNFLLVFFLILTNCIRYEITYTNYDSIKELIPNSNEIDLYDEITNNSDFSCLFEVNEDMKEIKIIKLYNVDRETGDNIFPTIFCKINDNKCLILIGLKLSRLPNQFVKLKELEFLDLSDNDFKEFPQTLFSLSKLRILYFNSNEFDTISPEIIKMSHLEILSIWDCFNLINISPNLFKLENLKELDLSRNPVLFKNNDFITCPDYLDNKTSTKKRK</sequence>
<dbReference type="InParanoid" id="S7XPT1"/>
<name>S7XPT1_SPRLO</name>
<dbReference type="Gene3D" id="3.80.10.10">
    <property type="entry name" value="Ribonuclease Inhibitor"/>
    <property type="match status" value="1"/>
</dbReference>
<dbReference type="EMBL" id="ATCN01001119">
    <property type="protein sequence ID" value="EPR77968.1"/>
    <property type="molecule type" value="Genomic_DNA"/>
</dbReference>
<evidence type="ECO:0000256" key="3">
    <source>
        <dbReference type="SAM" id="SignalP"/>
    </source>
</evidence>
<feature type="signal peptide" evidence="3">
    <location>
        <begin position="1"/>
        <end position="19"/>
    </location>
</feature>
<dbReference type="InterPro" id="IPR050216">
    <property type="entry name" value="LRR_domain-containing"/>
</dbReference>
<dbReference type="InterPro" id="IPR055414">
    <property type="entry name" value="LRR_R13L4/SHOC2-like"/>
</dbReference>
<dbReference type="GO" id="GO:0005737">
    <property type="term" value="C:cytoplasm"/>
    <property type="evidence" value="ECO:0007669"/>
    <property type="project" value="TreeGrafter"/>
</dbReference>
<dbReference type="InterPro" id="IPR032675">
    <property type="entry name" value="LRR_dom_sf"/>
</dbReference>
<reference evidence="6" key="1">
    <citation type="journal article" date="2013" name="PLoS Genet.">
        <title>The genome of Spraguea lophii and the basis of host-microsporidian interactions.</title>
        <authorList>
            <person name="Campbell S.E."/>
            <person name="Williams T.A."/>
            <person name="Yousuf A."/>
            <person name="Soanes D.M."/>
            <person name="Paszkiewicz K.H."/>
            <person name="Williams B.A.P."/>
        </authorList>
    </citation>
    <scope>NUCLEOTIDE SEQUENCE [LARGE SCALE GENOMIC DNA]</scope>
    <source>
        <strain evidence="6">42_110</strain>
    </source>
</reference>
<keyword evidence="3" id="KW-0732">Signal</keyword>
<dbReference type="PANTHER" id="PTHR48051:SF1">
    <property type="entry name" value="RAS SUPPRESSOR PROTEIN 1"/>
    <property type="match status" value="1"/>
</dbReference>
<dbReference type="SUPFAM" id="SSF52058">
    <property type="entry name" value="L domain-like"/>
    <property type="match status" value="1"/>
</dbReference>
<keyword evidence="2" id="KW-0677">Repeat</keyword>
<evidence type="ECO:0000256" key="2">
    <source>
        <dbReference type="ARBA" id="ARBA00022737"/>
    </source>
</evidence>
<dbReference type="OrthoDB" id="660555at2759"/>
<dbReference type="HOGENOM" id="CLU_1262244_0_0_1"/>
<dbReference type="Pfam" id="PF23598">
    <property type="entry name" value="LRR_14"/>
    <property type="match status" value="1"/>
</dbReference>
<keyword evidence="1" id="KW-0433">Leucine-rich repeat</keyword>
<dbReference type="STRING" id="1358809.S7XPT1"/>
<feature type="chain" id="PRO_5004559521" evidence="3">
    <location>
        <begin position="20"/>
        <end position="219"/>
    </location>
</feature>
<proteinExistence type="predicted"/>
<evidence type="ECO:0000313" key="5">
    <source>
        <dbReference type="EMBL" id="EPR77968.1"/>
    </source>
</evidence>
<comment type="caution">
    <text evidence="5">The sequence shown here is derived from an EMBL/GenBank/DDBJ whole genome shotgun (WGS) entry which is preliminary data.</text>
</comment>
<dbReference type="AlphaFoldDB" id="S7XPT1"/>
<organism evidence="5 6">
    <name type="scientific">Spraguea lophii (strain 42_110)</name>
    <name type="common">Microsporidian parasite</name>
    <dbReference type="NCBI Taxonomy" id="1358809"/>
    <lineage>
        <taxon>Eukaryota</taxon>
        <taxon>Fungi</taxon>
        <taxon>Fungi incertae sedis</taxon>
        <taxon>Microsporidia</taxon>
        <taxon>Spragueidae</taxon>
        <taxon>Spraguea</taxon>
    </lineage>
</organism>
<dbReference type="Proteomes" id="UP000014978">
    <property type="component" value="Unassembled WGS sequence"/>
</dbReference>